<comment type="caution">
    <text evidence="1">The sequence shown here is derived from an EMBL/GenBank/DDBJ whole genome shotgun (WGS) entry which is preliminary data.</text>
</comment>
<organism evidence="1 2">
    <name type="scientific">Rhizophagus irregularis</name>
    <dbReference type="NCBI Taxonomy" id="588596"/>
    <lineage>
        <taxon>Eukaryota</taxon>
        <taxon>Fungi</taxon>
        <taxon>Fungi incertae sedis</taxon>
        <taxon>Mucoromycota</taxon>
        <taxon>Glomeromycotina</taxon>
        <taxon>Glomeromycetes</taxon>
        <taxon>Glomerales</taxon>
        <taxon>Glomeraceae</taxon>
        <taxon>Rhizophagus</taxon>
    </lineage>
</organism>
<proteinExistence type="predicted"/>
<evidence type="ECO:0000313" key="2">
    <source>
        <dbReference type="Proteomes" id="UP000233469"/>
    </source>
</evidence>
<reference evidence="1 2" key="2">
    <citation type="submission" date="2017-10" db="EMBL/GenBank/DDBJ databases">
        <title>Extensive intraspecific genome diversity in a model arbuscular mycorrhizal fungus.</title>
        <authorList>
            <person name="Chen E.C.H."/>
            <person name="Morin E."/>
            <person name="Baudet D."/>
            <person name="Noel J."/>
            <person name="Ndikumana S."/>
            <person name="Charron P."/>
            <person name="St-Onge C."/>
            <person name="Giorgi J."/>
            <person name="Grigoriev I.V."/>
            <person name="Roux C."/>
            <person name="Martin F.M."/>
            <person name="Corradi N."/>
        </authorList>
    </citation>
    <scope>NUCLEOTIDE SEQUENCE [LARGE SCALE GENOMIC DNA]</scope>
    <source>
        <strain evidence="1 2">C2</strain>
    </source>
</reference>
<sequence>MTKITEKLALSCDAFELIAFVYNNGKKNHDIVIFHNTNNAKYRNIITIADRFETIMKSMLLLTNFENFFVHPCNHMDNQKDFLVKPLYSQSSWLI</sequence>
<accession>A0A2N1NHC7</accession>
<reference evidence="1 2" key="1">
    <citation type="submission" date="2016-04" db="EMBL/GenBank/DDBJ databases">
        <title>Genome analyses suggest a sexual origin of heterokaryosis in a supposedly ancient asexual fungus.</title>
        <authorList>
            <person name="Ropars J."/>
            <person name="Sedzielewska K."/>
            <person name="Noel J."/>
            <person name="Charron P."/>
            <person name="Farinelli L."/>
            <person name="Marton T."/>
            <person name="Kruger M."/>
            <person name="Pelin A."/>
            <person name="Brachmann A."/>
            <person name="Corradi N."/>
        </authorList>
    </citation>
    <scope>NUCLEOTIDE SEQUENCE [LARGE SCALE GENOMIC DNA]</scope>
    <source>
        <strain evidence="1 2">C2</strain>
    </source>
</reference>
<protein>
    <submittedName>
        <fullName evidence="1">Uncharacterized protein</fullName>
    </submittedName>
</protein>
<dbReference type="AlphaFoldDB" id="A0A2N1NHC7"/>
<name>A0A2N1NHC7_9GLOM</name>
<dbReference type="Proteomes" id="UP000233469">
    <property type="component" value="Unassembled WGS sequence"/>
</dbReference>
<evidence type="ECO:0000313" key="1">
    <source>
        <dbReference type="EMBL" id="PKK73269.1"/>
    </source>
</evidence>
<gene>
    <name evidence="1" type="ORF">RhiirC2_346520</name>
</gene>
<dbReference type="EMBL" id="LLXL01000383">
    <property type="protein sequence ID" value="PKK73269.1"/>
    <property type="molecule type" value="Genomic_DNA"/>
</dbReference>